<evidence type="ECO:0000313" key="1">
    <source>
        <dbReference type="EMBL" id="ETO26903.1"/>
    </source>
</evidence>
<accession>X6NLX9</accession>
<dbReference type="AlphaFoldDB" id="X6NLX9"/>
<comment type="caution">
    <text evidence="1">The sequence shown here is derived from an EMBL/GenBank/DDBJ whole genome shotgun (WGS) entry which is preliminary data.</text>
</comment>
<protein>
    <submittedName>
        <fullName evidence="1">Uncharacterized protein</fullName>
    </submittedName>
</protein>
<organism evidence="1 2">
    <name type="scientific">Reticulomyxa filosa</name>
    <dbReference type="NCBI Taxonomy" id="46433"/>
    <lineage>
        <taxon>Eukaryota</taxon>
        <taxon>Sar</taxon>
        <taxon>Rhizaria</taxon>
        <taxon>Retaria</taxon>
        <taxon>Foraminifera</taxon>
        <taxon>Monothalamids</taxon>
        <taxon>Reticulomyxidae</taxon>
        <taxon>Reticulomyxa</taxon>
    </lineage>
</organism>
<keyword evidence="2" id="KW-1185">Reference proteome</keyword>
<gene>
    <name evidence="1" type="ORF">RFI_10230</name>
</gene>
<evidence type="ECO:0000313" key="2">
    <source>
        <dbReference type="Proteomes" id="UP000023152"/>
    </source>
</evidence>
<reference evidence="1 2" key="1">
    <citation type="journal article" date="2013" name="Curr. Biol.">
        <title>The Genome of the Foraminiferan Reticulomyxa filosa.</title>
        <authorList>
            <person name="Glockner G."/>
            <person name="Hulsmann N."/>
            <person name="Schleicher M."/>
            <person name="Noegel A.A."/>
            <person name="Eichinger L."/>
            <person name="Gallinger C."/>
            <person name="Pawlowski J."/>
            <person name="Sierra R."/>
            <person name="Euteneuer U."/>
            <person name="Pillet L."/>
            <person name="Moustafa A."/>
            <person name="Platzer M."/>
            <person name="Groth M."/>
            <person name="Szafranski K."/>
            <person name="Schliwa M."/>
        </authorList>
    </citation>
    <scope>NUCLEOTIDE SEQUENCE [LARGE SCALE GENOMIC DNA]</scope>
</reference>
<name>X6NLX9_RETFI</name>
<sequence>MENLLFFFEQKRMQCIDFYFDSSRKVYELRLNGWSEKITTMQKKALQSIIIRTVLQKNKDNYPLIIREYKNYHVYRSWNVSAMEWLYDILYYCLHRIESIHLLSHDSRFDDNCFRVFISALHDSIKHNHNVSNTRLKRIVFEGLSCCEGNCVTDIYFSDFFQCLLQHFGALQTLRMEYFPKASEVILLFKILFALLHQIFEKLVCWFS</sequence>
<dbReference type="EMBL" id="ASPP01007575">
    <property type="protein sequence ID" value="ETO26903.1"/>
    <property type="molecule type" value="Genomic_DNA"/>
</dbReference>
<dbReference type="Proteomes" id="UP000023152">
    <property type="component" value="Unassembled WGS sequence"/>
</dbReference>
<proteinExistence type="predicted"/>